<feature type="domain" description="DUF4371" evidence="3">
    <location>
        <begin position="19"/>
        <end position="139"/>
    </location>
</feature>
<dbReference type="RefSeq" id="XP_065642441.1">
    <property type="nucleotide sequence ID" value="XM_065786369.1"/>
</dbReference>
<organism evidence="4 5">
    <name type="scientific">Hydra vulgaris</name>
    <name type="common">Hydra</name>
    <name type="synonym">Hydra attenuata</name>
    <dbReference type="NCBI Taxonomy" id="6087"/>
    <lineage>
        <taxon>Eukaryota</taxon>
        <taxon>Metazoa</taxon>
        <taxon>Cnidaria</taxon>
        <taxon>Hydrozoa</taxon>
        <taxon>Hydroidolina</taxon>
        <taxon>Anthoathecata</taxon>
        <taxon>Aplanulata</taxon>
        <taxon>Hydridae</taxon>
        <taxon>Hydra</taxon>
    </lineage>
</organism>
<evidence type="ECO:0000313" key="4">
    <source>
        <dbReference type="Proteomes" id="UP001652625"/>
    </source>
</evidence>
<gene>
    <name evidence="5" type="primary">LOC136074070</name>
</gene>
<dbReference type="InterPro" id="IPR025398">
    <property type="entry name" value="DUF4371"/>
</dbReference>
<evidence type="ECO:0000259" key="3">
    <source>
        <dbReference type="Pfam" id="PF14291"/>
    </source>
</evidence>
<keyword evidence="4" id="KW-1185">Reference proteome</keyword>
<keyword evidence="1" id="KW-0472">Membrane</keyword>
<evidence type="ECO:0000256" key="1">
    <source>
        <dbReference type="SAM" id="Phobius"/>
    </source>
</evidence>
<dbReference type="Pfam" id="PF14291">
    <property type="entry name" value="DUF4371"/>
    <property type="match status" value="1"/>
</dbReference>
<dbReference type="PANTHER" id="PTHR45749">
    <property type="match status" value="1"/>
</dbReference>
<dbReference type="SUPFAM" id="SSF53098">
    <property type="entry name" value="Ribonuclease H-like"/>
    <property type="match status" value="1"/>
</dbReference>
<protein>
    <submittedName>
        <fullName evidence="5">Zinc finger MYM-type protein 1-like</fullName>
    </submittedName>
</protein>
<name>A0ABM4B0Y5_HYDVU</name>
<accession>A0ABM4B0Y5</accession>
<feature type="transmembrane region" description="Helical" evidence="1">
    <location>
        <begin position="261"/>
        <end position="282"/>
    </location>
</feature>
<dbReference type="InterPro" id="IPR008906">
    <property type="entry name" value="HATC_C_dom"/>
</dbReference>
<keyword evidence="1" id="KW-1133">Transmembrane helix</keyword>
<feature type="domain" description="HAT C-terminal dimerisation" evidence="2">
    <location>
        <begin position="459"/>
        <end position="530"/>
    </location>
</feature>
<dbReference type="GeneID" id="136074070"/>
<dbReference type="Pfam" id="PF05699">
    <property type="entry name" value="Dimer_Tnp_hAT"/>
    <property type="match status" value="1"/>
</dbReference>
<reference evidence="4" key="1">
    <citation type="submission" date="2025-05" db="UniProtKB">
        <authorList>
            <consortium name="RefSeq"/>
        </authorList>
    </citation>
    <scope>NUCLEOTIDE SEQUENCE [LARGE SCALE GENOMIC DNA]</scope>
</reference>
<dbReference type="InterPro" id="IPR012337">
    <property type="entry name" value="RNaseH-like_sf"/>
</dbReference>
<keyword evidence="1" id="KW-0812">Transmembrane</keyword>
<dbReference type="PANTHER" id="PTHR45749:SF35">
    <property type="entry name" value="AC-LIKE TRANSPOSASE-RELATED"/>
    <property type="match status" value="1"/>
</dbReference>
<dbReference type="Proteomes" id="UP001652625">
    <property type="component" value="Chromosome 01"/>
</dbReference>
<proteinExistence type="predicted"/>
<evidence type="ECO:0000313" key="5">
    <source>
        <dbReference type="RefSeq" id="XP_065642441.1"/>
    </source>
</evidence>
<reference evidence="5" key="2">
    <citation type="submission" date="2025-08" db="UniProtKB">
        <authorList>
            <consortium name="RefSeq"/>
        </authorList>
    </citation>
    <scope>IDENTIFICATION</scope>
</reference>
<evidence type="ECO:0000259" key="2">
    <source>
        <dbReference type="Pfam" id="PF05699"/>
    </source>
</evidence>
<sequence length="554" mass="62937">MDEHLRKIKDNETHVHYLGKDIQNELIHLLSNAIKQKILKSACDAKYFSIIIDCTPDAGHVEQMTMIIRFLDVISDPKNGVAATAYIKEHFLDFVPLKETTGAGMAETIIKQLGEMSLSIENLRGQGYDNGRNMRGKNKGVQRRILDVNPRALFIPCCAHTLNLAVNDAVKCCLEATAFFDLVQHVYVFFSASTRRWEVLTRYVSNLTVKPLSETWWESRINALKPLRYQLGDIYDALAEFANDTNLTGASGNSKRVDARFIANAIFSFKFVVSLVVCYDVLFEINMTSKQLQAKDLDMHGAMNYLKKTKKFLANRRNEMEFKKILVDAVEIAVSLEIPALFEPEPTRIRRKNKQFTYEGDDEPIQDPKENFKINFYFAILDTAIQSVKERFTHIQKIISLFGFLYDVHSLQGVTNKEVGEHCLNLEKALQHGDSKDIDAADLCSELKSILRRVERCTLPLDLLNFILKNNLADCVPNTFIALRILLTLPVSVASGERSFSKLKLIKTFLLTSMQQERLAGLATLSIEHEISRNINLMELVSTLAKTKARKGKF</sequence>